<evidence type="ECO:0000256" key="2">
    <source>
        <dbReference type="ARBA" id="ARBA00022475"/>
    </source>
</evidence>
<dbReference type="PANTHER" id="PTHR43646">
    <property type="entry name" value="GLYCOSYLTRANSFERASE"/>
    <property type="match status" value="1"/>
</dbReference>
<dbReference type="Pfam" id="PF00535">
    <property type="entry name" value="Glycos_transf_2"/>
    <property type="match status" value="1"/>
</dbReference>
<proteinExistence type="predicted"/>
<protein>
    <submittedName>
        <fullName evidence="7">Glycosyl transferase family 2</fullName>
    </submittedName>
</protein>
<dbReference type="GO" id="GO:0016757">
    <property type="term" value="F:glycosyltransferase activity"/>
    <property type="evidence" value="ECO:0007669"/>
    <property type="project" value="UniProtKB-KW"/>
</dbReference>
<dbReference type="InterPro" id="IPR029044">
    <property type="entry name" value="Nucleotide-diphossugar_trans"/>
</dbReference>
<dbReference type="AlphaFoldDB" id="A0A517TD31"/>
<evidence type="ECO:0000256" key="1">
    <source>
        <dbReference type="ARBA" id="ARBA00004236"/>
    </source>
</evidence>
<accession>A0A517TD31</accession>
<organism evidence="7 8">
    <name type="scientific">Calycomorphotria hydatis</name>
    <dbReference type="NCBI Taxonomy" id="2528027"/>
    <lineage>
        <taxon>Bacteria</taxon>
        <taxon>Pseudomonadati</taxon>
        <taxon>Planctomycetota</taxon>
        <taxon>Planctomycetia</taxon>
        <taxon>Planctomycetales</taxon>
        <taxon>Planctomycetaceae</taxon>
        <taxon>Calycomorphotria</taxon>
    </lineage>
</organism>
<feature type="domain" description="Glycosyltransferase 2-like" evidence="6">
    <location>
        <begin position="81"/>
        <end position="184"/>
    </location>
</feature>
<comment type="subcellular location">
    <subcellularLocation>
        <location evidence="1">Cell membrane</location>
    </subcellularLocation>
</comment>
<dbReference type="EMBL" id="CP036316">
    <property type="protein sequence ID" value="QDT66279.1"/>
    <property type="molecule type" value="Genomic_DNA"/>
</dbReference>
<dbReference type="KEGG" id="chya:V22_35440"/>
<gene>
    <name evidence="7" type="ORF">V22_35440</name>
</gene>
<evidence type="ECO:0000313" key="8">
    <source>
        <dbReference type="Proteomes" id="UP000319976"/>
    </source>
</evidence>
<keyword evidence="3" id="KW-0328">Glycosyltransferase</keyword>
<dbReference type="Gene3D" id="3.90.550.10">
    <property type="entry name" value="Spore Coat Polysaccharide Biosynthesis Protein SpsA, Chain A"/>
    <property type="match status" value="1"/>
</dbReference>
<dbReference type="SUPFAM" id="SSF53448">
    <property type="entry name" value="Nucleotide-diphospho-sugar transferases"/>
    <property type="match status" value="1"/>
</dbReference>
<dbReference type="Proteomes" id="UP000319976">
    <property type="component" value="Chromosome"/>
</dbReference>
<reference evidence="7 8" key="1">
    <citation type="submission" date="2019-02" db="EMBL/GenBank/DDBJ databases">
        <title>Deep-cultivation of Planctomycetes and their phenomic and genomic characterization uncovers novel biology.</title>
        <authorList>
            <person name="Wiegand S."/>
            <person name="Jogler M."/>
            <person name="Boedeker C."/>
            <person name="Pinto D."/>
            <person name="Vollmers J."/>
            <person name="Rivas-Marin E."/>
            <person name="Kohn T."/>
            <person name="Peeters S.H."/>
            <person name="Heuer A."/>
            <person name="Rast P."/>
            <person name="Oberbeckmann S."/>
            <person name="Bunk B."/>
            <person name="Jeske O."/>
            <person name="Meyerdierks A."/>
            <person name="Storesund J.E."/>
            <person name="Kallscheuer N."/>
            <person name="Luecker S."/>
            <person name="Lage O.M."/>
            <person name="Pohl T."/>
            <person name="Merkel B.J."/>
            <person name="Hornburger P."/>
            <person name="Mueller R.-W."/>
            <person name="Bruemmer F."/>
            <person name="Labrenz M."/>
            <person name="Spormann A.M."/>
            <person name="Op den Camp H."/>
            <person name="Overmann J."/>
            <person name="Amann R."/>
            <person name="Jetten M.S.M."/>
            <person name="Mascher T."/>
            <person name="Medema M.H."/>
            <person name="Devos D.P."/>
            <person name="Kaster A.-K."/>
            <person name="Ovreas L."/>
            <person name="Rohde M."/>
            <person name="Galperin M.Y."/>
            <person name="Jogler C."/>
        </authorList>
    </citation>
    <scope>NUCLEOTIDE SEQUENCE [LARGE SCALE GENOMIC DNA]</scope>
    <source>
        <strain evidence="7 8">V22</strain>
    </source>
</reference>
<keyword evidence="5" id="KW-0472">Membrane</keyword>
<evidence type="ECO:0000259" key="6">
    <source>
        <dbReference type="Pfam" id="PF00535"/>
    </source>
</evidence>
<dbReference type="PANTHER" id="PTHR43646:SF2">
    <property type="entry name" value="GLYCOSYLTRANSFERASE 2-LIKE DOMAIN-CONTAINING PROTEIN"/>
    <property type="match status" value="1"/>
</dbReference>
<sequence>MSTDAIEEISIPVASSPVKSPRAEIAGHHLSIIVPVGPGEAAYRRMEDEFSKRPQGTEVLFVGTAPEPNDWAEWSTPLLSRGEVRWLTSPEGRAIQLNNGARVARGEFLLFLHADSRLSPDALDAMLKEVRTSPGELRFYRLEFDHDGPAQTRWNTGGARFRSEYLGLPFGDQGLCLHRELFERIGPYDESVKYGEDHLLVWAAHHAGVSVRHVDAVLKTSSRRYRDQGWLSVTLRHLYLTVKQAVPQLLSLWKRRLWG</sequence>
<evidence type="ECO:0000256" key="5">
    <source>
        <dbReference type="ARBA" id="ARBA00023136"/>
    </source>
</evidence>
<dbReference type="GO" id="GO:0005886">
    <property type="term" value="C:plasma membrane"/>
    <property type="evidence" value="ECO:0007669"/>
    <property type="project" value="UniProtKB-SubCell"/>
</dbReference>
<keyword evidence="8" id="KW-1185">Reference proteome</keyword>
<dbReference type="InterPro" id="IPR001173">
    <property type="entry name" value="Glyco_trans_2-like"/>
</dbReference>
<evidence type="ECO:0000256" key="3">
    <source>
        <dbReference type="ARBA" id="ARBA00022676"/>
    </source>
</evidence>
<name>A0A517TD31_9PLAN</name>
<keyword evidence="4 7" id="KW-0808">Transferase</keyword>
<dbReference type="RefSeq" id="WP_145265248.1">
    <property type="nucleotide sequence ID" value="NZ_CP036316.1"/>
</dbReference>
<evidence type="ECO:0000313" key="7">
    <source>
        <dbReference type="EMBL" id="QDT66279.1"/>
    </source>
</evidence>
<dbReference type="OrthoDB" id="9806525at2"/>
<keyword evidence="2" id="KW-1003">Cell membrane</keyword>
<evidence type="ECO:0000256" key="4">
    <source>
        <dbReference type="ARBA" id="ARBA00022679"/>
    </source>
</evidence>